<sequence>MESGQSFNSHATGGSVSSAPKPAETLSPVAYYQDPKRQRRQRHWHIAKFALHCIAWFLAVPLIIIDIYIVCYVKFFDQRASIFTLFPYGLSAAWTTAELITIMSRRNLSRGIGPRWQLSIHLILWCACAAICILVAPRYVNFWLYYGYSRDFRQLMDEVPAVKVATLALLVIIHFVLFVRYCVEVNRSNSEKQVNRVFNALARLDMRSRDATFAYENGQQVDNTQHQTPPPPVHSRSTDPSIELPQITRRPVGGPVSKPPPDTDPGSYRVIDPDIEANFKFMGPLPMEPLNANLKYPSRVARKA</sequence>
<feature type="compositionally biased region" description="Polar residues" evidence="1">
    <location>
        <begin position="1"/>
        <end position="18"/>
    </location>
</feature>
<dbReference type="EMBL" id="KQ964248">
    <property type="protein sequence ID" value="KXJ92654.1"/>
    <property type="molecule type" value="Genomic_DNA"/>
</dbReference>
<dbReference type="AlphaFoldDB" id="A0A136J667"/>
<dbReference type="STRING" id="196109.A0A136J667"/>
<organism evidence="3 4">
    <name type="scientific">Microdochium bolleyi</name>
    <dbReference type="NCBI Taxonomy" id="196109"/>
    <lineage>
        <taxon>Eukaryota</taxon>
        <taxon>Fungi</taxon>
        <taxon>Dikarya</taxon>
        <taxon>Ascomycota</taxon>
        <taxon>Pezizomycotina</taxon>
        <taxon>Sordariomycetes</taxon>
        <taxon>Xylariomycetidae</taxon>
        <taxon>Xylariales</taxon>
        <taxon>Microdochiaceae</taxon>
        <taxon>Microdochium</taxon>
    </lineage>
</organism>
<feature type="transmembrane region" description="Helical" evidence="2">
    <location>
        <begin position="122"/>
        <end position="140"/>
    </location>
</feature>
<evidence type="ECO:0000313" key="4">
    <source>
        <dbReference type="Proteomes" id="UP000070501"/>
    </source>
</evidence>
<keyword evidence="4" id="KW-1185">Reference proteome</keyword>
<evidence type="ECO:0000313" key="3">
    <source>
        <dbReference type="EMBL" id="KXJ92654.1"/>
    </source>
</evidence>
<feature type="compositionally biased region" description="Polar residues" evidence="1">
    <location>
        <begin position="218"/>
        <end position="227"/>
    </location>
</feature>
<evidence type="ECO:0000256" key="1">
    <source>
        <dbReference type="SAM" id="MobiDB-lite"/>
    </source>
</evidence>
<proteinExistence type="predicted"/>
<accession>A0A136J667</accession>
<dbReference type="OrthoDB" id="5279542at2759"/>
<evidence type="ECO:0000256" key="2">
    <source>
        <dbReference type="SAM" id="Phobius"/>
    </source>
</evidence>
<feature type="transmembrane region" description="Helical" evidence="2">
    <location>
        <begin position="82"/>
        <end position="101"/>
    </location>
</feature>
<feature type="transmembrane region" description="Helical" evidence="2">
    <location>
        <begin position="160"/>
        <end position="183"/>
    </location>
</feature>
<protein>
    <submittedName>
        <fullName evidence="3">Uncharacterized protein</fullName>
    </submittedName>
</protein>
<reference evidence="4" key="1">
    <citation type="submission" date="2016-02" db="EMBL/GenBank/DDBJ databases">
        <title>Draft genome sequence of Microdochium bolleyi, a fungal endophyte of beachgrass.</title>
        <authorList>
            <consortium name="DOE Joint Genome Institute"/>
            <person name="David A.S."/>
            <person name="May G."/>
            <person name="Haridas S."/>
            <person name="Lim J."/>
            <person name="Wang M."/>
            <person name="Labutti K."/>
            <person name="Lipzen A."/>
            <person name="Barry K."/>
            <person name="Grigoriev I.V."/>
        </authorList>
    </citation>
    <scope>NUCLEOTIDE SEQUENCE [LARGE SCALE GENOMIC DNA]</scope>
    <source>
        <strain evidence="4">J235TASD1</strain>
    </source>
</reference>
<feature type="region of interest" description="Disordered" evidence="1">
    <location>
        <begin position="1"/>
        <end position="22"/>
    </location>
</feature>
<dbReference type="InParanoid" id="A0A136J667"/>
<name>A0A136J667_9PEZI</name>
<dbReference type="Proteomes" id="UP000070501">
    <property type="component" value="Unassembled WGS sequence"/>
</dbReference>
<keyword evidence="2" id="KW-1133">Transmembrane helix</keyword>
<feature type="region of interest" description="Disordered" evidence="1">
    <location>
        <begin position="218"/>
        <end position="270"/>
    </location>
</feature>
<keyword evidence="2" id="KW-0472">Membrane</keyword>
<feature type="transmembrane region" description="Helical" evidence="2">
    <location>
        <begin position="46"/>
        <end position="70"/>
    </location>
</feature>
<keyword evidence="2" id="KW-0812">Transmembrane</keyword>
<gene>
    <name evidence="3" type="ORF">Micbo1qcDRAFT_160405</name>
</gene>